<dbReference type="InterPro" id="IPR025857">
    <property type="entry name" value="MacB_PCD"/>
</dbReference>
<evidence type="ECO:0000313" key="9">
    <source>
        <dbReference type="EMBL" id="GLQ87729.1"/>
    </source>
</evidence>
<feature type="transmembrane region" description="Helical" evidence="6">
    <location>
        <begin position="354"/>
        <end position="380"/>
    </location>
</feature>
<evidence type="ECO:0000256" key="6">
    <source>
        <dbReference type="SAM" id="Phobius"/>
    </source>
</evidence>
<dbReference type="InterPro" id="IPR003838">
    <property type="entry name" value="ABC3_permease_C"/>
</dbReference>
<feature type="domain" description="ABC3 transporter permease C-terminal" evidence="7">
    <location>
        <begin position="313"/>
        <end position="430"/>
    </location>
</feature>
<organism evidence="9 10">
    <name type="scientific">Dyella flagellata</name>
    <dbReference type="NCBI Taxonomy" id="1867833"/>
    <lineage>
        <taxon>Bacteria</taxon>
        <taxon>Pseudomonadati</taxon>
        <taxon>Pseudomonadota</taxon>
        <taxon>Gammaproteobacteria</taxon>
        <taxon>Lysobacterales</taxon>
        <taxon>Rhodanobacteraceae</taxon>
        <taxon>Dyella</taxon>
    </lineage>
</organism>
<comment type="caution">
    <text evidence="9">The sequence shown here is derived from an EMBL/GenBank/DDBJ whole genome shotgun (WGS) entry which is preliminary data.</text>
</comment>
<evidence type="ECO:0000256" key="4">
    <source>
        <dbReference type="ARBA" id="ARBA00022989"/>
    </source>
</evidence>
<keyword evidence="5 6" id="KW-0472">Membrane</keyword>
<evidence type="ECO:0000259" key="8">
    <source>
        <dbReference type="Pfam" id="PF12704"/>
    </source>
</evidence>
<sequence length="436" mass="47575">MLAYYFKLAFNSLRKNLALSCLTIATIAIGIGASMSTYTIYHVMSGDPIPWKSSELFVPQIDSLGPTVRSKSGEPSDLLSYQDAIALQNARPALHQAAMYQIQLTVAPADPNQLPFAVSARASGAGFFSMFDTPFALGTYWSKADEQQRANVAVLAAGLADRLFHGENPLGKAITLNQRDYRIVGVLKPWNPSPRFYDLSGDALAQSDAVYIPFTTAIDHQMASIGHKFCAIMPDPAQGWQGLLSSNCAWLQYWVELPTAGDADNYRQFLQQYATDQQRAGRFGWPALTRLRNVREWLIYKHVIPDEIRAVMAVGFSFLLVCLINAIGLMLAKFNGRTSDLGVRRALGASKRDVVVQCLAESALVGLLSGVAGLALTLLAVAAERNVVSESLAKVIHVDLVLVLITLLLAEIATICAGLYPAWRASRIQPALQLKM</sequence>
<feature type="transmembrane region" description="Helical" evidence="6">
    <location>
        <begin position="310"/>
        <end position="334"/>
    </location>
</feature>
<dbReference type="EMBL" id="BSOA01000012">
    <property type="protein sequence ID" value="GLQ87729.1"/>
    <property type="molecule type" value="Genomic_DNA"/>
</dbReference>
<dbReference type="RefSeq" id="WP_284331177.1">
    <property type="nucleotide sequence ID" value="NZ_BSOA01000012.1"/>
</dbReference>
<proteinExistence type="predicted"/>
<dbReference type="Proteomes" id="UP001156627">
    <property type="component" value="Unassembled WGS sequence"/>
</dbReference>
<dbReference type="GO" id="GO:0005524">
    <property type="term" value="F:ATP binding"/>
    <property type="evidence" value="ECO:0007669"/>
    <property type="project" value="UniProtKB-KW"/>
</dbReference>
<evidence type="ECO:0000313" key="10">
    <source>
        <dbReference type="Proteomes" id="UP001156627"/>
    </source>
</evidence>
<name>A0ABQ5X912_9GAMM</name>
<evidence type="ECO:0000256" key="2">
    <source>
        <dbReference type="ARBA" id="ARBA00022475"/>
    </source>
</evidence>
<gene>
    <name evidence="9" type="primary">ybjZ_1</name>
    <name evidence="9" type="ORF">GCM10007898_12970</name>
</gene>
<dbReference type="Pfam" id="PF02687">
    <property type="entry name" value="FtsX"/>
    <property type="match status" value="1"/>
</dbReference>
<keyword evidence="2" id="KW-1003">Cell membrane</keyword>
<dbReference type="InterPro" id="IPR050250">
    <property type="entry name" value="Macrolide_Exporter_MacB"/>
</dbReference>
<keyword evidence="10" id="KW-1185">Reference proteome</keyword>
<accession>A0ABQ5X912</accession>
<evidence type="ECO:0000256" key="3">
    <source>
        <dbReference type="ARBA" id="ARBA00022692"/>
    </source>
</evidence>
<dbReference type="Pfam" id="PF12704">
    <property type="entry name" value="MacB_PCD"/>
    <property type="match status" value="1"/>
</dbReference>
<protein>
    <submittedName>
        <fullName evidence="9">ABC transporter ATP-binding protein</fullName>
    </submittedName>
</protein>
<dbReference type="PANTHER" id="PTHR30572">
    <property type="entry name" value="MEMBRANE COMPONENT OF TRANSPORTER-RELATED"/>
    <property type="match status" value="1"/>
</dbReference>
<dbReference type="PANTHER" id="PTHR30572:SF18">
    <property type="entry name" value="ABC-TYPE MACROLIDE FAMILY EXPORT SYSTEM PERMEASE COMPONENT 2"/>
    <property type="match status" value="1"/>
</dbReference>
<feature type="domain" description="MacB-like periplasmic core" evidence="8">
    <location>
        <begin position="20"/>
        <end position="221"/>
    </location>
</feature>
<evidence type="ECO:0000256" key="1">
    <source>
        <dbReference type="ARBA" id="ARBA00004651"/>
    </source>
</evidence>
<keyword evidence="3 6" id="KW-0812">Transmembrane</keyword>
<reference evidence="10" key="1">
    <citation type="journal article" date="2019" name="Int. J. Syst. Evol. Microbiol.">
        <title>The Global Catalogue of Microorganisms (GCM) 10K type strain sequencing project: providing services to taxonomists for standard genome sequencing and annotation.</title>
        <authorList>
            <consortium name="The Broad Institute Genomics Platform"/>
            <consortium name="The Broad Institute Genome Sequencing Center for Infectious Disease"/>
            <person name="Wu L."/>
            <person name="Ma J."/>
        </authorList>
    </citation>
    <scope>NUCLEOTIDE SEQUENCE [LARGE SCALE GENOMIC DNA]</scope>
    <source>
        <strain evidence="10">NBRC 111981</strain>
    </source>
</reference>
<evidence type="ECO:0000256" key="5">
    <source>
        <dbReference type="ARBA" id="ARBA00023136"/>
    </source>
</evidence>
<keyword evidence="4 6" id="KW-1133">Transmembrane helix</keyword>
<evidence type="ECO:0000259" key="7">
    <source>
        <dbReference type="Pfam" id="PF02687"/>
    </source>
</evidence>
<comment type="subcellular location">
    <subcellularLocation>
        <location evidence="1">Cell membrane</location>
        <topology evidence="1">Multi-pass membrane protein</topology>
    </subcellularLocation>
</comment>
<keyword evidence="9" id="KW-0067">ATP-binding</keyword>
<keyword evidence="9" id="KW-0547">Nucleotide-binding</keyword>
<feature type="transmembrane region" description="Helical" evidence="6">
    <location>
        <begin position="400"/>
        <end position="423"/>
    </location>
</feature>